<comment type="caution">
    <text evidence="2">The sequence shown here is derived from an EMBL/GenBank/DDBJ whole genome shotgun (WGS) entry which is preliminary data.</text>
</comment>
<reference evidence="2" key="1">
    <citation type="submission" date="2022-06" db="EMBL/GenBank/DDBJ databases">
        <title>Aquibacillus sp. a new bacterium isolated from soil saline samples.</title>
        <authorList>
            <person name="Galisteo C."/>
            <person name="De La Haba R."/>
            <person name="Sanchez-Porro C."/>
            <person name="Ventosa A."/>
        </authorList>
    </citation>
    <scope>NUCLEOTIDE SEQUENCE</scope>
    <source>
        <strain evidence="2">3ASR75-11</strain>
    </source>
</reference>
<gene>
    <name evidence="2" type="ORF">NC797_06975</name>
</gene>
<dbReference type="Proteomes" id="UP001145050">
    <property type="component" value="Unassembled WGS sequence"/>
</dbReference>
<protein>
    <submittedName>
        <fullName evidence="2">Uncharacterized protein</fullName>
    </submittedName>
</protein>
<dbReference type="EMBL" id="JAMQKB010000005">
    <property type="protein sequence ID" value="MDC3424250.1"/>
    <property type="molecule type" value="Genomic_DNA"/>
</dbReference>
<accession>A0A9X3WR50</accession>
<evidence type="ECO:0000313" key="3">
    <source>
        <dbReference type="Proteomes" id="UP001145050"/>
    </source>
</evidence>
<feature type="compositionally biased region" description="Basic residues" evidence="1">
    <location>
        <begin position="20"/>
        <end position="29"/>
    </location>
</feature>
<sequence>MGDLINFNSKPRVLELGGRKERREKRRKEFQKEYNKLKQKREEIKKRY</sequence>
<organism evidence="2 3">
    <name type="scientific">Terrihalobacillus insolitus</name>
    <dbReference type="NCBI Taxonomy" id="2950438"/>
    <lineage>
        <taxon>Bacteria</taxon>
        <taxon>Bacillati</taxon>
        <taxon>Bacillota</taxon>
        <taxon>Bacilli</taxon>
        <taxon>Bacillales</taxon>
        <taxon>Bacillaceae</taxon>
        <taxon>Terrihalobacillus</taxon>
    </lineage>
</organism>
<evidence type="ECO:0000256" key="1">
    <source>
        <dbReference type="SAM" id="MobiDB-lite"/>
    </source>
</evidence>
<dbReference type="AlphaFoldDB" id="A0A9X3WR50"/>
<proteinExistence type="predicted"/>
<dbReference type="RefSeq" id="WP_272436054.1">
    <property type="nucleotide sequence ID" value="NZ_JAMQKB010000005.1"/>
</dbReference>
<name>A0A9X3WR50_9BACI</name>
<feature type="region of interest" description="Disordered" evidence="1">
    <location>
        <begin position="16"/>
        <end position="36"/>
    </location>
</feature>
<keyword evidence="3" id="KW-1185">Reference proteome</keyword>
<evidence type="ECO:0000313" key="2">
    <source>
        <dbReference type="EMBL" id="MDC3424250.1"/>
    </source>
</evidence>